<evidence type="ECO:0000313" key="2">
    <source>
        <dbReference type="EMBL" id="QCP54513.1"/>
    </source>
</evidence>
<accession>A0A4P8J2X2</accession>
<keyword evidence="3" id="KW-1185">Reference proteome</keyword>
<proteinExistence type="predicted"/>
<dbReference type="EMBL" id="CP040078">
    <property type="protein sequence ID" value="QCP54513.1"/>
    <property type="molecule type" value="Genomic_DNA"/>
</dbReference>
<dbReference type="RefSeq" id="WP_137337274.1">
    <property type="nucleotide sequence ID" value="NZ_CP040078.1"/>
</dbReference>
<evidence type="ECO:0000259" key="1">
    <source>
        <dbReference type="Pfam" id="PF14311"/>
    </source>
</evidence>
<protein>
    <recommendedName>
        <fullName evidence="1">Treble clef zinc finger domain-containing protein</fullName>
    </recommendedName>
</protein>
<gene>
    <name evidence="2" type="ORF">FAZ95_37125</name>
</gene>
<dbReference type="AlphaFoldDB" id="A0A4P8J2X2"/>
<feature type="domain" description="Treble clef zinc finger" evidence="1">
    <location>
        <begin position="23"/>
        <end position="52"/>
    </location>
</feature>
<dbReference type="OrthoDB" id="583824at2"/>
<reference evidence="2 3" key="1">
    <citation type="submission" date="2019-05" db="EMBL/GenBank/DDBJ databases">
        <title>Burkholderia sp. DHOD12, isolated from subtropical forest soil.</title>
        <authorList>
            <person name="Gao Z.-H."/>
            <person name="Qiu L.-H."/>
        </authorList>
    </citation>
    <scope>NUCLEOTIDE SEQUENCE [LARGE SCALE GENOMIC DNA]</scope>
    <source>
        <strain evidence="2 3">DHOD12</strain>
    </source>
</reference>
<sequence length="72" mass="8160">MQRIAHDRGGRCLSAEYLGVKVPLAWECDRGHVWQASPDSIINGGHWCPNCAVLDKTKTPHLRLKYDYDGRP</sequence>
<organism evidence="2 3">
    <name type="scientific">Trinickia violacea</name>
    <dbReference type="NCBI Taxonomy" id="2571746"/>
    <lineage>
        <taxon>Bacteria</taxon>
        <taxon>Pseudomonadati</taxon>
        <taxon>Pseudomonadota</taxon>
        <taxon>Betaproteobacteria</taxon>
        <taxon>Burkholderiales</taxon>
        <taxon>Burkholderiaceae</taxon>
        <taxon>Trinickia</taxon>
    </lineage>
</organism>
<dbReference type="InterPro" id="IPR025487">
    <property type="entry name" value="DUF4379"/>
</dbReference>
<evidence type="ECO:0000313" key="3">
    <source>
        <dbReference type="Proteomes" id="UP000298656"/>
    </source>
</evidence>
<dbReference type="Pfam" id="PF14311">
    <property type="entry name" value="DUF4379"/>
    <property type="match status" value="1"/>
</dbReference>
<dbReference type="Proteomes" id="UP000298656">
    <property type="component" value="Chromosome 2"/>
</dbReference>
<name>A0A4P8J2X2_9BURK</name>
<dbReference type="KEGG" id="tvl:FAZ95_37125"/>